<name>A0A414UQF6_MEDGN</name>
<dbReference type="EMBL" id="QSIR01000033">
    <property type="protein sequence ID" value="RHD01916.1"/>
    <property type="molecule type" value="Genomic_DNA"/>
</dbReference>
<dbReference type="EMBL" id="QRIS01000071">
    <property type="protein sequence ID" value="RHG77855.1"/>
    <property type="molecule type" value="Genomic_DNA"/>
</dbReference>
<proteinExistence type="predicted"/>
<evidence type="ECO:0000313" key="4">
    <source>
        <dbReference type="Proteomes" id="UP000283981"/>
    </source>
</evidence>
<dbReference type="Proteomes" id="UP000284472">
    <property type="component" value="Unassembled WGS sequence"/>
</dbReference>
<accession>A0A414UQF6</accession>
<keyword evidence="1" id="KW-0812">Transmembrane</keyword>
<feature type="transmembrane region" description="Helical" evidence="1">
    <location>
        <begin position="50"/>
        <end position="68"/>
    </location>
</feature>
<evidence type="ECO:0000313" key="5">
    <source>
        <dbReference type="Proteomes" id="UP000284472"/>
    </source>
</evidence>
<gene>
    <name evidence="3" type="ORF">DW243_18300</name>
    <name evidence="2" type="ORF">DW812_15695</name>
</gene>
<protein>
    <submittedName>
        <fullName evidence="3">Uncharacterized protein</fullName>
    </submittedName>
</protein>
<keyword evidence="1" id="KW-0472">Membrane</keyword>
<organism evidence="3 4">
    <name type="scientific">Mediterraneibacter gnavus</name>
    <name type="common">Ruminococcus gnavus</name>
    <dbReference type="NCBI Taxonomy" id="33038"/>
    <lineage>
        <taxon>Bacteria</taxon>
        <taxon>Bacillati</taxon>
        <taxon>Bacillota</taxon>
        <taxon>Clostridia</taxon>
        <taxon>Lachnospirales</taxon>
        <taxon>Lachnospiraceae</taxon>
        <taxon>Mediterraneibacter</taxon>
    </lineage>
</organism>
<sequence>MNKSYDYIMGGSKFSNLFDFISGIIICILFSFCLSELIFSFDFKIYPKKIIFFIGSLIVLLFIFYCFLSQRRYRLLEQKLVYGVRKKTYYIKILIR</sequence>
<dbReference type="AlphaFoldDB" id="A0A414UQF6"/>
<dbReference type="Proteomes" id="UP000283981">
    <property type="component" value="Unassembled WGS sequence"/>
</dbReference>
<feature type="transmembrane region" description="Helical" evidence="1">
    <location>
        <begin position="20"/>
        <end position="38"/>
    </location>
</feature>
<comment type="caution">
    <text evidence="3">The sequence shown here is derived from an EMBL/GenBank/DDBJ whole genome shotgun (WGS) entry which is preliminary data.</text>
</comment>
<evidence type="ECO:0000256" key="1">
    <source>
        <dbReference type="SAM" id="Phobius"/>
    </source>
</evidence>
<evidence type="ECO:0000313" key="3">
    <source>
        <dbReference type="EMBL" id="RHG77855.1"/>
    </source>
</evidence>
<keyword evidence="1" id="KW-1133">Transmembrane helix</keyword>
<reference evidence="4 5" key="1">
    <citation type="submission" date="2018-08" db="EMBL/GenBank/DDBJ databases">
        <title>A genome reference for cultivated species of the human gut microbiota.</title>
        <authorList>
            <person name="Zou Y."/>
            <person name="Xue W."/>
            <person name="Luo G."/>
        </authorList>
    </citation>
    <scope>NUCLEOTIDE SEQUENCE [LARGE SCALE GENOMIC DNA]</scope>
    <source>
        <strain evidence="3 4">AM21-18</strain>
        <strain evidence="2 5">AM32-6</strain>
    </source>
</reference>
<evidence type="ECO:0000313" key="2">
    <source>
        <dbReference type="EMBL" id="RHD01916.1"/>
    </source>
</evidence>